<reference evidence="2" key="1">
    <citation type="submission" date="2018-08" db="EMBL/GenBank/DDBJ databases">
        <authorList>
            <person name="Ashton P.M."/>
            <person name="Dallman T."/>
            <person name="Nair S."/>
            <person name="De Pinna E."/>
            <person name="Peters T."/>
            <person name="Grant K."/>
        </authorList>
    </citation>
    <scope>NUCLEOTIDE SEQUENCE [LARGE SCALE GENOMIC DNA]</scope>
    <source>
        <strain evidence="2">294779</strain>
    </source>
</reference>
<accession>A0A5Y1YES6</accession>
<sequence length="95" mass="10552">MKLNESASDRVAGRSWPASRSGWRQQCKTIKNSHLKNSAGNQSPSEKLKEKGQGAVFGKLTVNPKPRPAAEKREPGRRHTVTPLISLFCLFCLFC</sequence>
<protein>
    <submittedName>
        <fullName evidence="2">Uncharacterized protein</fullName>
    </submittedName>
</protein>
<gene>
    <name evidence="2" type="ORF">CTQ69_23135</name>
</gene>
<evidence type="ECO:0000256" key="1">
    <source>
        <dbReference type="SAM" id="MobiDB-lite"/>
    </source>
</evidence>
<proteinExistence type="predicted"/>
<dbReference type="Proteomes" id="UP000839735">
    <property type="component" value="Unassembled WGS sequence"/>
</dbReference>
<name>A0A5Y1YES6_SALDZ</name>
<dbReference type="EMBL" id="AAIBIC010000038">
    <property type="protein sequence ID" value="ECC3916810.1"/>
    <property type="molecule type" value="Genomic_DNA"/>
</dbReference>
<dbReference type="AlphaFoldDB" id="A0A5Y1YES6"/>
<comment type="caution">
    <text evidence="2">The sequence shown here is derived from an EMBL/GenBank/DDBJ whole genome shotgun (WGS) entry which is preliminary data.</text>
</comment>
<organism evidence="2">
    <name type="scientific">Salmonella diarizonae</name>
    <dbReference type="NCBI Taxonomy" id="59204"/>
    <lineage>
        <taxon>Bacteria</taxon>
        <taxon>Pseudomonadati</taxon>
        <taxon>Pseudomonadota</taxon>
        <taxon>Gammaproteobacteria</taxon>
        <taxon>Enterobacterales</taxon>
        <taxon>Enterobacteriaceae</taxon>
        <taxon>Salmonella</taxon>
    </lineage>
</organism>
<evidence type="ECO:0000313" key="2">
    <source>
        <dbReference type="EMBL" id="ECC3916810.1"/>
    </source>
</evidence>
<feature type="region of interest" description="Disordered" evidence="1">
    <location>
        <begin position="1"/>
        <end position="77"/>
    </location>
</feature>
<feature type="compositionally biased region" description="Polar residues" evidence="1">
    <location>
        <begin position="22"/>
        <end position="45"/>
    </location>
</feature>